<dbReference type="GeneID" id="92382424"/>
<dbReference type="AlphaFoldDB" id="A0A1G4I5L0"/>
<evidence type="ECO:0000256" key="1">
    <source>
        <dbReference type="SAM" id="Phobius"/>
    </source>
</evidence>
<gene>
    <name evidence="2" type="ORF">TEOVI_000849000</name>
</gene>
<dbReference type="Proteomes" id="UP000195570">
    <property type="component" value="Unassembled WGS sequence"/>
</dbReference>
<keyword evidence="1" id="KW-0812">Transmembrane</keyword>
<feature type="transmembrane region" description="Helical" evidence="1">
    <location>
        <begin position="129"/>
        <end position="150"/>
    </location>
</feature>
<name>A0A1G4I5L0_TRYEQ</name>
<keyword evidence="1" id="KW-0472">Membrane</keyword>
<reference evidence="2" key="1">
    <citation type="submission" date="2016-09" db="EMBL/GenBank/DDBJ databases">
        <authorList>
            <person name="Hebert L."/>
            <person name="Moumen B."/>
        </authorList>
    </citation>
    <scope>NUCLEOTIDE SEQUENCE [LARGE SCALE GENOMIC DNA]</scope>
    <source>
        <strain evidence="2">OVI</strain>
    </source>
</reference>
<sequence length="151" mass="16848">MLRRAAPAGGIIARWGLSNCNVSIRHGRHGLTRHDFSNVFSRSLTEEEMKALQQQQEYRPVSAVVPGKLFMRHWIAGEQATESVVDRVISGFVFVCFMLWGCGFATLGFNGNSCAHTAVLVFIAYWLYLQTHCRLLISALATLAVLHLIVN</sequence>
<dbReference type="RefSeq" id="XP_067078511.1">
    <property type="nucleotide sequence ID" value="XM_067222410.1"/>
</dbReference>
<dbReference type="EMBL" id="CZPT02000696">
    <property type="protein sequence ID" value="SCU67154.1"/>
    <property type="molecule type" value="Genomic_DNA"/>
</dbReference>
<accession>A0A1G4I5L0</accession>
<organism evidence="2 3">
    <name type="scientific">Trypanosoma equiperdum</name>
    <dbReference type="NCBI Taxonomy" id="5694"/>
    <lineage>
        <taxon>Eukaryota</taxon>
        <taxon>Discoba</taxon>
        <taxon>Euglenozoa</taxon>
        <taxon>Kinetoplastea</taxon>
        <taxon>Metakinetoplastina</taxon>
        <taxon>Trypanosomatida</taxon>
        <taxon>Trypanosomatidae</taxon>
        <taxon>Trypanosoma</taxon>
    </lineage>
</organism>
<keyword evidence="1" id="KW-1133">Transmembrane helix</keyword>
<proteinExistence type="predicted"/>
<comment type="caution">
    <text evidence="2">The sequence shown here is derived from an EMBL/GenBank/DDBJ whole genome shotgun (WGS) entry which is preliminary data.</text>
</comment>
<evidence type="ECO:0000313" key="3">
    <source>
        <dbReference type="Proteomes" id="UP000195570"/>
    </source>
</evidence>
<dbReference type="VEuPathDB" id="TriTrypDB:TEOVI_000849000"/>
<evidence type="ECO:0000313" key="2">
    <source>
        <dbReference type="EMBL" id="SCU67154.1"/>
    </source>
</evidence>
<feature type="transmembrane region" description="Helical" evidence="1">
    <location>
        <begin position="88"/>
        <end position="109"/>
    </location>
</feature>
<protein>
    <submittedName>
        <fullName evidence="2">Uncharacterized protein</fullName>
    </submittedName>
</protein>
<keyword evidence="3" id="KW-1185">Reference proteome</keyword>